<dbReference type="InterPro" id="IPR000064">
    <property type="entry name" value="NLP_P60_dom"/>
</dbReference>
<comment type="similarity">
    <text evidence="1">Belongs to the peptidase C40 family.</text>
</comment>
<dbReference type="InterPro" id="IPR038765">
    <property type="entry name" value="Papain-like_cys_pep_sf"/>
</dbReference>
<gene>
    <name evidence="6" type="ORF">ACFSOX_21065</name>
</gene>
<dbReference type="Gene3D" id="2.30.30.40">
    <property type="entry name" value="SH3 Domains"/>
    <property type="match status" value="1"/>
</dbReference>
<sequence>MTHDPRLTPARPDLAASHLKGRVEAARFVDGVPRVVITSQAPLRRRREPDAPLDTEALFGETATVYEADDEGWSWAQLADGYVGYLPSAALTAPGAAPTHRVAALRTFVFPAASIKIPPVTTLSLGARVAVVRDEGAFAVLATGGFVFSAHLAPLDMVESDHVTVAEKFVGTPYLWGGKTSLGLDCSGLVQVALSACGIAAPRDSDMQERALGTALPDPADLASWRRGDLVFWKGHVAIVRDAATLLHANAHHMMVAIEPTAAAVARIAATGSPVTSVRRLAGLAATD</sequence>
<protein>
    <submittedName>
        <fullName evidence="6">C40 family peptidase</fullName>
    </submittedName>
</protein>
<evidence type="ECO:0000256" key="2">
    <source>
        <dbReference type="ARBA" id="ARBA00022670"/>
    </source>
</evidence>
<dbReference type="RefSeq" id="WP_378479791.1">
    <property type="nucleotide sequence ID" value="NZ_JBHUIW010000032.1"/>
</dbReference>
<proteinExistence type="inferred from homology"/>
<reference evidence="7" key="1">
    <citation type="journal article" date="2019" name="Int. J. Syst. Evol. Microbiol.">
        <title>The Global Catalogue of Microorganisms (GCM) 10K type strain sequencing project: providing services to taxonomists for standard genome sequencing and annotation.</title>
        <authorList>
            <consortium name="The Broad Institute Genomics Platform"/>
            <consortium name="The Broad Institute Genome Sequencing Center for Infectious Disease"/>
            <person name="Wu L."/>
            <person name="Ma J."/>
        </authorList>
    </citation>
    <scope>NUCLEOTIDE SEQUENCE [LARGE SCALE GENOMIC DNA]</scope>
    <source>
        <strain evidence="7">CGMCC 1.6774</strain>
    </source>
</reference>
<dbReference type="SUPFAM" id="SSF54001">
    <property type="entry name" value="Cysteine proteinases"/>
    <property type="match status" value="1"/>
</dbReference>
<dbReference type="Pfam" id="PF00877">
    <property type="entry name" value="NLPC_P60"/>
    <property type="match status" value="1"/>
</dbReference>
<keyword evidence="2" id="KW-0645">Protease</keyword>
<evidence type="ECO:0000256" key="4">
    <source>
        <dbReference type="ARBA" id="ARBA00022807"/>
    </source>
</evidence>
<dbReference type="Gene3D" id="3.90.1720.10">
    <property type="entry name" value="endopeptidase domain like (from Nostoc punctiforme)"/>
    <property type="match status" value="1"/>
</dbReference>
<keyword evidence="7" id="KW-1185">Reference proteome</keyword>
<comment type="caution">
    <text evidence="6">The sequence shown here is derived from an EMBL/GenBank/DDBJ whole genome shotgun (WGS) entry which is preliminary data.</text>
</comment>
<dbReference type="Pfam" id="PF18348">
    <property type="entry name" value="SH3_16"/>
    <property type="match status" value="1"/>
</dbReference>
<name>A0ABW5APP3_9BRAD</name>
<dbReference type="PROSITE" id="PS51935">
    <property type="entry name" value="NLPC_P60"/>
    <property type="match status" value="1"/>
</dbReference>
<dbReference type="Proteomes" id="UP001597314">
    <property type="component" value="Unassembled WGS sequence"/>
</dbReference>
<dbReference type="InterPro" id="IPR041382">
    <property type="entry name" value="SH3_16"/>
</dbReference>
<evidence type="ECO:0000259" key="5">
    <source>
        <dbReference type="PROSITE" id="PS51935"/>
    </source>
</evidence>
<dbReference type="PANTHER" id="PTHR47359">
    <property type="entry name" value="PEPTIDOGLYCAN DL-ENDOPEPTIDASE CWLO"/>
    <property type="match status" value="1"/>
</dbReference>
<feature type="domain" description="NlpC/P60" evidence="5">
    <location>
        <begin position="156"/>
        <end position="282"/>
    </location>
</feature>
<keyword evidence="4" id="KW-0788">Thiol protease</keyword>
<evidence type="ECO:0000256" key="3">
    <source>
        <dbReference type="ARBA" id="ARBA00022801"/>
    </source>
</evidence>
<keyword evidence="3" id="KW-0378">Hydrolase</keyword>
<evidence type="ECO:0000313" key="7">
    <source>
        <dbReference type="Proteomes" id="UP001597314"/>
    </source>
</evidence>
<dbReference type="PANTHER" id="PTHR47359:SF3">
    <property type="entry name" value="NLP_P60 DOMAIN-CONTAINING PROTEIN-RELATED"/>
    <property type="match status" value="1"/>
</dbReference>
<organism evidence="6 7">
    <name type="scientific">Rhodoplanes azumiensis</name>
    <dbReference type="NCBI Taxonomy" id="1897628"/>
    <lineage>
        <taxon>Bacteria</taxon>
        <taxon>Pseudomonadati</taxon>
        <taxon>Pseudomonadota</taxon>
        <taxon>Alphaproteobacteria</taxon>
        <taxon>Hyphomicrobiales</taxon>
        <taxon>Nitrobacteraceae</taxon>
        <taxon>Rhodoplanes</taxon>
    </lineage>
</organism>
<dbReference type="EMBL" id="JBHUIW010000032">
    <property type="protein sequence ID" value="MFD2184651.1"/>
    <property type="molecule type" value="Genomic_DNA"/>
</dbReference>
<evidence type="ECO:0000313" key="6">
    <source>
        <dbReference type="EMBL" id="MFD2184651.1"/>
    </source>
</evidence>
<evidence type="ECO:0000256" key="1">
    <source>
        <dbReference type="ARBA" id="ARBA00007074"/>
    </source>
</evidence>
<accession>A0ABW5APP3</accession>
<dbReference type="InterPro" id="IPR051794">
    <property type="entry name" value="PG_Endopeptidase_C40"/>
</dbReference>